<dbReference type="EMBL" id="CP093217">
    <property type="protein sequence ID" value="UQW81588.1"/>
    <property type="molecule type" value="Genomic_DNA"/>
</dbReference>
<sequence length="211" mass="23812">MGGTIAAVMAVMHNFDQTRTFSAPNGYSILPDEIKNDYNAEKYDKKIIDYTHTSDAIGMSRLASKTIGLDIFVEDVERTDPFDSFNPAHAHGLSLFGFSGGSVKIKVDSKEAEKIAERLRAKITVIDAVISNLERYMESSKRKARQIEDKYVEQVSSGGYKYIHPSDIENYMDELTKSGHYDFFDQINSKPQSVHYIVIRSNSKHSLKKSL</sequence>
<name>A0ABY4QEC1_9STAP</name>
<organism evidence="1 2">
    <name type="scientific">Staphylococcus edaphicus</name>
    <dbReference type="NCBI Taxonomy" id="1955013"/>
    <lineage>
        <taxon>Bacteria</taxon>
        <taxon>Bacillati</taxon>
        <taxon>Bacillota</taxon>
        <taxon>Bacilli</taxon>
        <taxon>Bacillales</taxon>
        <taxon>Staphylococcaceae</taxon>
        <taxon>Staphylococcus</taxon>
    </lineage>
</organism>
<protein>
    <submittedName>
        <fullName evidence="1">Uncharacterized protein</fullName>
    </submittedName>
</protein>
<proteinExistence type="predicted"/>
<accession>A0ABY4QEC1</accession>
<keyword evidence="2" id="KW-1185">Reference proteome</keyword>
<evidence type="ECO:0000313" key="1">
    <source>
        <dbReference type="EMBL" id="UQW81588.1"/>
    </source>
</evidence>
<dbReference type="Proteomes" id="UP001056588">
    <property type="component" value="Chromosome"/>
</dbReference>
<evidence type="ECO:0000313" key="2">
    <source>
        <dbReference type="Proteomes" id="UP001056588"/>
    </source>
</evidence>
<gene>
    <name evidence="1" type="ORF">MNY58_00220</name>
</gene>
<dbReference type="RefSeq" id="WP_238597588.1">
    <property type="nucleotide sequence ID" value="NZ_CP093217.1"/>
</dbReference>
<reference evidence="1" key="1">
    <citation type="submission" date="2022-03" db="EMBL/GenBank/DDBJ databases">
        <title>Complete Genome Sequence of Staphylococcus edaphicus strain CCM 8731.</title>
        <authorList>
            <person name="Rimmer C.O."/>
            <person name="Thomas J.C."/>
        </authorList>
    </citation>
    <scope>NUCLEOTIDE SEQUENCE</scope>
    <source>
        <strain evidence="1">CCM 8731</strain>
    </source>
</reference>